<feature type="compositionally biased region" description="Basic and acidic residues" evidence="1">
    <location>
        <begin position="1027"/>
        <end position="1049"/>
    </location>
</feature>
<dbReference type="EMBL" id="RSCE01000013">
    <property type="protein sequence ID" value="RSH78246.1"/>
    <property type="molecule type" value="Genomic_DNA"/>
</dbReference>
<proteinExistence type="predicted"/>
<gene>
    <name evidence="2" type="ORF">EHS24_002710</name>
</gene>
<evidence type="ECO:0000313" key="2">
    <source>
        <dbReference type="EMBL" id="RSH78246.1"/>
    </source>
</evidence>
<sequence length="1232" mass="129075">MLSRRASAPVAAATAGGGSSSGPTLHATCGRALRLPLPPPQASCRPRSPGATPRAAAASAAVAAAQQYQGIFQRSQGKGAAETEPKLKGDDGQVQEQRRENPDEDKDDGHEQPVAQQLPVQDKKRTLKLKANHRRQSSISSPAENTFFTVSHFFVPIRTVYTSFNAKDGQSRDPRSVYFRFPAPSSSDSEHPTTHSEGQKHPECLPRSPSQSAPPDFFCVCRGELLLTLLQAGSEPSDPIETPAAMPSAVHGRSLSVSELASPRFPPLAAPAPAPSNAVGSPLVSSSSTQSVFGESSGSSSDNNTLRPILRHQKSAVRISSPLRQQVGYEEEPKTPVARRGPTPRVDSPGLPVADTDECELLAPLEVSDDDDTTRSLRGRAGTRVAWAQTIHHPPLPRSPANARDCEEFGQPRASHERNLSGGERRSMFDRRQSMMNAPAAGKSMRRQPSINSVPGNRPFSAPAPGLWGDVAATPGTATPSLRSSIFSSSGSTSGGSARESIHEVHPSTALPGVCAVEFADKRAPTFSRSGLRRAGVVMPVSARPASVAVTEQHSALRSTGPSRPESKLLERSESKSTFSSMSSMIARKLSKRSRSVPLLSKITEGKHSQSPARGSTMPNPAWPTAPPGATPAPMTNMNSLGARPPPPSYLQSQSLPPGAIPVQATMRPGFSGPPGAPVGPPVSYTPVYVLPGGAGFAIPQGAPIPPGFVSAVPPNGVQPRSSPGMQPVGYGPGPGYQHTRSSSLGHQPMGVVYSNPSTPPILSPPGTPRRAHPSSPQQATRQALRHYRSNPGMRPVPLEPLPELVVPHPSSPSPPLEEFQEFEYQPPQRHFAPVGGYEGGGLIASPEQLSPIDPPSPTPSSFQLGRSQVAELTDLMKRQQDVDVTVPCAPGLQPPAIEAPRLANLDFGASAAALLAEFTLPDLPTPTDSVETYPEPPPTPKALEQPHNPAAGSSTISSSSVASRSSLADFGWSPPRAHRSPTRQGRSASACSTEVLAAPSAQKLSYSAPPTPLLSTTPLFAPQPRVESEHVSPRTSPEKEDTSMREETDAVPGGRPSTLVASNLSALLERQQSAIAPPPRGQSLMASSLGATSSRPGPAFTVTTATPVSSSPGHNMRSPSTMSLESDTSVQSTTSSQRSISSLTSASSAASVDMPDPIAEDEDDDNDDACAAAAVDKLCAVSSIESGGAAPMTVAPVRDGGETNSNVIIKRGTVTRVKSAVAMRMRVSSSP</sequence>
<evidence type="ECO:0000256" key="1">
    <source>
        <dbReference type="SAM" id="MobiDB-lite"/>
    </source>
</evidence>
<feature type="compositionally biased region" description="Polar residues" evidence="1">
    <location>
        <begin position="550"/>
        <end position="562"/>
    </location>
</feature>
<feature type="region of interest" description="Disordered" evidence="1">
    <location>
        <begin position="392"/>
        <end position="427"/>
    </location>
</feature>
<feature type="region of interest" description="Disordered" evidence="1">
    <location>
        <begin position="323"/>
        <end position="353"/>
    </location>
</feature>
<protein>
    <submittedName>
        <fullName evidence="2">Uncharacterized protein</fullName>
    </submittedName>
</protein>
<feature type="compositionally biased region" description="Basic and acidic residues" evidence="1">
    <location>
        <begin position="414"/>
        <end position="427"/>
    </location>
</feature>
<feature type="region of interest" description="Disordered" evidence="1">
    <location>
        <begin position="799"/>
        <end position="864"/>
    </location>
</feature>
<feature type="compositionally biased region" description="Low complexity" evidence="1">
    <location>
        <begin position="1005"/>
        <end position="1020"/>
    </location>
</feature>
<feature type="compositionally biased region" description="Low complexity" evidence="1">
    <location>
        <begin position="275"/>
        <end position="301"/>
    </location>
</feature>
<feature type="compositionally biased region" description="Basic and acidic residues" evidence="1">
    <location>
        <begin position="565"/>
        <end position="575"/>
    </location>
</feature>
<feature type="region of interest" description="Disordered" evidence="1">
    <location>
        <begin position="1071"/>
        <end position="1170"/>
    </location>
</feature>
<reference evidence="2 3" key="1">
    <citation type="submission" date="2018-11" db="EMBL/GenBank/DDBJ databases">
        <title>Genome sequence of Apiotrichum porosum DSM 27194.</title>
        <authorList>
            <person name="Aliyu H."/>
            <person name="Gorte O."/>
            <person name="Ochsenreither K."/>
        </authorList>
    </citation>
    <scope>NUCLEOTIDE SEQUENCE [LARGE SCALE GENOMIC DNA]</scope>
    <source>
        <strain evidence="2 3">DSM 27194</strain>
    </source>
</reference>
<comment type="caution">
    <text evidence="2">The sequence shown here is derived from an EMBL/GenBank/DDBJ whole genome shotgun (WGS) entry which is preliminary data.</text>
</comment>
<name>A0A427XHD8_9TREE</name>
<dbReference type="RefSeq" id="XP_028473393.1">
    <property type="nucleotide sequence ID" value="XM_028618437.1"/>
</dbReference>
<evidence type="ECO:0000313" key="3">
    <source>
        <dbReference type="Proteomes" id="UP000279236"/>
    </source>
</evidence>
<feature type="compositionally biased region" description="Low complexity" evidence="1">
    <location>
        <begin position="485"/>
        <end position="497"/>
    </location>
</feature>
<feature type="region of interest" description="Disordered" evidence="1">
    <location>
        <begin position="1"/>
        <end position="139"/>
    </location>
</feature>
<feature type="compositionally biased region" description="Basic residues" evidence="1">
    <location>
        <begin position="125"/>
        <end position="136"/>
    </location>
</feature>
<feature type="compositionally biased region" description="Low complexity" evidence="1">
    <location>
        <begin position="1097"/>
        <end position="1114"/>
    </location>
</feature>
<feature type="compositionally biased region" description="Basic and acidic residues" evidence="1">
    <location>
        <begin position="81"/>
        <end position="111"/>
    </location>
</feature>
<feature type="region of interest" description="Disordered" evidence="1">
    <location>
        <begin position="756"/>
        <end position="783"/>
    </location>
</feature>
<organism evidence="2 3">
    <name type="scientific">Apiotrichum porosum</name>
    <dbReference type="NCBI Taxonomy" id="105984"/>
    <lineage>
        <taxon>Eukaryota</taxon>
        <taxon>Fungi</taxon>
        <taxon>Dikarya</taxon>
        <taxon>Basidiomycota</taxon>
        <taxon>Agaricomycotina</taxon>
        <taxon>Tremellomycetes</taxon>
        <taxon>Trichosporonales</taxon>
        <taxon>Trichosporonaceae</taxon>
        <taxon>Apiotrichum</taxon>
    </lineage>
</organism>
<feature type="compositionally biased region" description="Low complexity" evidence="1">
    <location>
        <begin position="55"/>
        <end position="65"/>
    </location>
</feature>
<feature type="compositionally biased region" description="Polar residues" evidence="1">
    <location>
        <begin position="1085"/>
        <end position="1096"/>
    </location>
</feature>
<feature type="compositionally biased region" description="Basic and acidic residues" evidence="1">
    <location>
        <begin position="188"/>
        <end position="204"/>
    </location>
</feature>
<feature type="compositionally biased region" description="Low complexity" evidence="1">
    <location>
        <begin position="951"/>
        <end position="969"/>
    </location>
</feature>
<dbReference type="Proteomes" id="UP000279236">
    <property type="component" value="Unassembled WGS sequence"/>
</dbReference>
<dbReference type="AlphaFoldDB" id="A0A427XHD8"/>
<feature type="compositionally biased region" description="Low complexity" evidence="1">
    <location>
        <begin position="1127"/>
        <end position="1158"/>
    </location>
</feature>
<feature type="compositionally biased region" description="Polar residues" evidence="1">
    <location>
        <begin position="66"/>
        <end position="76"/>
    </location>
</feature>
<feature type="compositionally biased region" description="Pro residues" evidence="1">
    <location>
        <begin position="621"/>
        <end position="631"/>
    </location>
</feature>
<feature type="region of interest" description="Disordered" evidence="1">
    <location>
        <begin position="166"/>
        <end position="209"/>
    </location>
</feature>
<feature type="region of interest" description="Disordered" evidence="1">
    <location>
        <begin position="273"/>
        <end position="306"/>
    </location>
</feature>
<feature type="compositionally biased region" description="Low complexity" evidence="1">
    <location>
        <begin position="1"/>
        <end position="14"/>
    </location>
</feature>
<dbReference type="GeneID" id="39587253"/>
<dbReference type="OrthoDB" id="245563at2759"/>
<feature type="compositionally biased region" description="Polar residues" evidence="1">
    <location>
        <begin position="983"/>
        <end position="993"/>
    </location>
</feature>
<feature type="region of interest" description="Disordered" evidence="1">
    <location>
        <begin position="922"/>
        <end position="1059"/>
    </location>
</feature>
<feature type="region of interest" description="Disordered" evidence="1">
    <location>
        <begin position="550"/>
        <end position="681"/>
    </location>
</feature>
<accession>A0A427XHD8</accession>
<feature type="compositionally biased region" description="Acidic residues" evidence="1">
    <location>
        <begin position="1159"/>
        <end position="1169"/>
    </location>
</feature>
<feature type="region of interest" description="Disordered" evidence="1">
    <location>
        <begin position="485"/>
        <end position="505"/>
    </location>
</feature>
<feature type="compositionally biased region" description="Pro residues" evidence="1">
    <location>
        <begin position="758"/>
        <end position="768"/>
    </location>
</feature>
<keyword evidence="3" id="KW-1185">Reference proteome</keyword>